<feature type="domain" description="Carboxylesterase type B" evidence="5">
    <location>
        <begin position="106"/>
        <end position="618"/>
    </location>
</feature>
<evidence type="ECO:0000256" key="1">
    <source>
        <dbReference type="ARBA" id="ARBA00005964"/>
    </source>
</evidence>
<dbReference type="RefSeq" id="XP_007828250.1">
    <property type="nucleotide sequence ID" value="XM_007830059.1"/>
</dbReference>
<dbReference type="EC" id="3.1.1.-" evidence="3"/>
<dbReference type="PROSITE" id="PS00941">
    <property type="entry name" value="CARBOXYLESTERASE_B_2"/>
    <property type="match status" value="1"/>
</dbReference>
<keyword evidence="7" id="KW-1185">Reference proteome</keyword>
<dbReference type="Gene3D" id="3.40.50.1820">
    <property type="entry name" value="alpha/beta hydrolase"/>
    <property type="match status" value="1"/>
</dbReference>
<accession>W3XNV9</accession>
<dbReference type="GO" id="GO:0016787">
    <property type="term" value="F:hydrolase activity"/>
    <property type="evidence" value="ECO:0007669"/>
    <property type="project" value="UniProtKB-KW"/>
</dbReference>
<dbReference type="SUPFAM" id="SSF53474">
    <property type="entry name" value="alpha/beta-Hydrolases"/>
    <property type="match status" value="1"/>
</dbReference>
<organism evidence="6 7">
    <name type="scientific">Pestalotiopsis fici (strain W106-1 / CGMCC3.15140)</name>
    <dbReference type="NCBI Taxonomy" id="1229662"/>
    <lineage>
        <taxon>Eukaryota</taxon>
        <taxon>Fungi</taxon>
        <taxon>Dikarya</taxon>
        <taxon>Ascomycota</taxon>
        <taxon>Pezizomycotina</taxon>
        <taxon>Sordariomycetes</taxon>
        <taxon>Xylariomycetidae</taxon>
        <taxon>Amphisphaeriales</taxon>
        <taxon>Sporocadaceae</taxon>
        <taxon>Pestalotiopsis</taxon>
    </lineage>
</organism>
<dbReference type="PANTHER" id="PTHR11559">
    <property type="entry name" value="CARBOXYLESTERASE"/>
    <property type="match status" value="1"/>
</dbReference>
<feature type="region of interest" description="Disordered" evidence="4">
    <location>
        <begin position="1"/>
        <end position="23"/>
    </location>
</feature>
<dbReference type="InterPro" id="IPR050309">
    <property type="entry name" value="Type-B_Carboxylest/Lipase"/>
</dbReference>
<evidence type="ECO:0000256" key="2">
    <source>
        <dbReference type="ARBA" id="ARBA00022801"/>
    </source>
</evidence>
<evidence type="ECO:0000256" key="3">
    <source>
        <dbReference type="RuleBase" id="RU361235"/>
    </source>
</evidence>
<keyword evidence="2 3" id="KW-0378">Hydrolase</keyword>
<proteinExistence type="inferred from homology"/>
<evidence type="ECO:0000313" key="7">
    <source>
        <dbReference type="Proteomes" id="UP000030651"/>
    </source>
</evidence>
<dbReference type="ESTHER" id="9pezi-w3xnv9">
    <property type="family name" value="Fungal_carboxylesterase_lipase"/>
</dbReference>
<dbReference type="eggNOG" id="KOG4389">
    <property type="taxonomic scope" value="Eukaryota"/>
</dbReference>
<comment type="similarity">
    <text evidence="1 3">Belongs to the type-B carboxylesterase/lipase family.</text>
</comment>
<dbReference type="PROSITE" id="PS00122">
    <property type="entry name" value="CARBOXYLESTERASE_B_1"/>
    <property type="match status" value="1"/>
</dbReference>
<dbReference type="Pfam" id="PF00135">
    <property type="entry name" value="COesterase"/>
    <property type="match status" value="1"/>
</dbReference>
<dbReference type="InterPro" id="IPR019819">
    <property type="entry name" value="Carboxylesterase_B_CS"/>
</dbReference>
<dbReference type="OrthoDB" id="408631at2759"/>
<name>W3XNV9_PESFW</name>
<gene>
    <name evidence="6" type="ORF">PFICI_01478</name>
</gene>
<dbReference type="InterPro" id="IPR029058">
    <property type="entry name" value="AB_hydrolase_fold"/>
</dbReference>
<evidence type="ECO:0000259" key="5">
    <source>
        <dbReference type="Pfam" id="PF00135"/>
    </source>
</evidence>
<dbReference type="AlphaFoldDB" id="W3XNV9"/>
<dbReference type="EMBL" id="KI912109">
    <property type="protein sequence ID" value="ETS87650.1"/>
    <property type="molecule type" value="Genomic_DNA"/>
</dbReference>
<evidence type="ECO:0000313" key="6">
    <source>
        <dbReference type="EMBL" id="ETS87650.1"/>
    </source>
</evidence>
<protein>
    <recommendedName>
        <fullName evidence="3">Carboxylic ester hydrolase</fullName>
        <ecNumber evidence="3">3.1.1.-</ecNumber>
    </recommendedName>
</protein>
<dbReference type="InterPro" id="IPR019826">
    <property type="entry name" value="Carboxylesterase_B_AS"/>
</dbReference>
<dbReference type="KEGG" id="pfy:PFICI_01478"/>
<dbReference type="GeneID" id="19266491"/>
<dbReference type="HOGENOM" id="CLU_006586_10_6_1"/>
<evidence type="ECO:0000256" key="4">
    <source>
        <dbReference type="SAM" id="MobiDB-lite"/>
    </source>
</evidence>
<dbReference type="InterPro" id="IPR002018">
    <property type="entry name" value="CarbesteraseB"/>
</dbReference>
<sequence>MVQDKHGGGEEEEEKKQETEVDKKAHVVQAKLPYDSGPKVVFSAHRSQPLVSAAATASICCRVSCSLALLWIFFKMVLLPLLAACSLYVGSAVSVPVADVYDTLEAPVVTVKNGTYSGIYSDEYDQDFFLGMPYAQQAVRFAVPESLNTTWDDTREATAYPPHCIGYGSDDIGYALSEDCLYLNVVRPAGLNNTSDLPVAVWIHGGGLYMGGSADRRYNLSFIVENSVNQGTPIVAVSLNYRLAAFGFLSGKEALDAGVTNIGFRDQRLALHWVNENIAAFGGSPDKVTIFGESSGAESVSAQVLAYNGRDDGLFRGAIGESGFGGILTRYSGGLNRTDAQQETFDNLVKNTSCASTVGTPEAITCLRAAPFDEINTALNVTGVGPWPPALDYDFIADFPTNQLESGNFVQVPILIGANTDEGSAFGAGRGPTGPVNTDSDFAYAVNNMLTPDVVNTTGKSAEEIVHEISLLYPNIQSIGIPSLESWPEVITNATEGVESIGVQSRRINALAGDTSFHYARRRANIAWSDAGIKSYSYRFDVTVNGISESISATHFQEVAFVFYNLNGDGYATNPFGNTTQAYKDLALTMSSAWVNFFVDLDPNGAAVSPAWPAYNTSAGGGVGQNIVWSVRGDGSYIEWDDYRAEGMKYLADNALELFGN</sequence>
<dbReference type="OMA" id="STMHAPR"/>
<dbReference type="InParanoid" id="W3XNV9"/>
<reference evidence="7" key="1">
    <citation type="journal article" date="2015" name="BMC Genomics">
        <title>Genomic and transcriptomic analysis of the endophytic fungus Pestalotiopsis fici reveals its lifestyle and high potential for synthesis of natural products.</title>
        <authorList>
            <person name="Wang X."/>
            <person name="Zhang X."/>
            <person name="Liu L."/>
            <person name="Xiang M."/>
            <person name="Wang W."/>
            <person name="Sun X."/>
            <person name="Che Y."/>
            <person name="Guo L."/>
            <person name="Liu G."/>
            <person name="Guo L."/>
            <person name="Wang C."/>
            <person name="Yin W.B."/>
            <person name="Stadler M."/>
            <person name="Zhang X."/>
            <person name="Liu X."/>
        </authorList>
    </citation>
    <scope>NUCLEOTIDE SEQUENCE [LARGE SCALE GENOMIC DNA]</scope>
    <source>
        <strain evidence="7">W106-1 / CGMCC3.15140</strain>
    </source>
</reference>
<dbReference type="Proteomes" id="UP000030651">
    <property type="component" value="Unassembled WGS sequence"/>
</dbReference>